<dbReference type="PANTHER" id="PTHR47447">
    <property type="entry name" value="OS03G0856100 PROTEIN"/>
    <property type="match status" value="1"/>
</dbReference>
<sequence>MADAAEKDKERCRHYLSWEILGLLLRKLVAAHRRANVAEVFADLRVGLVQEKPVVWWAELVRLFAQANYTEHAKQAFTRLIQLAPPRPTPVAAAHTSTLDEGTLTAMLDLAARSADPILAAHVLKVMTSFHITPTESHFCSLVLAFGRARDFKSVIYVLSLMRKAGFNPHNAAHSVLQPMLNLPLDVAVAAAKSDATSSADYIDVPPNLQRPIATVTQWRAAALLLPVLKEQARFAIDAAAMAMLINNARILQIDDMGLDLYRRREALQVPLDLELAHAALACCRGSASGNREQVLADMQQARLEFNDRTYELLIRLTLGDLVTKRTEALMDTVKIRTLEHLEGQLEHYDDMYTDHDKTYPAQVAFANFDASPWLDRAVGYLDKARDGGCINSRQCVLLLRNLARFGDVRWRQVASEIVQRGYFVDARTTDKLVDRYPDEDVVRQLARLAMARVRRPQESGTG</sequence>
<dbReference type="OrthoDB" id="185373at2759"/>
<dbReference type="InterPro" id="IPR057027">
    <property type="entry name" value="TPR_mt"/>
</dbReference>
<proteinExistence type="predicted"/>
<accession>A0A1Y2HU09</accession>
<dbReference type="EMBL" id="MCFL01000013">
    <property type="protein sequence ID" value="ORZ37183.1"/>
    <property type="molecule type" value="Genomic_DNA"/>
</dbReference>
<name>A0A1Y2HU09_9FUNG</name>
<organism evidence="3 4">
    <name type="scientific">Catenaria anguillulae PL171</name>
    <dbReference type="NCBI Taxonomy" id="765915"/>
    <lineage>
        <taxon>Eukaryota</taxon>
        <taxon>Fungi</taxon>
        <taxon>Fungi incertae sedis</taxon>
        <taxon>Blastocladiomycota</taxon>
        <taxon>Blastocladiomycetes</taxon>
        <taxon>Blastocladiales</taxon>
        <taxon>Catenariaceae</taxon>
        <taxon>Catenaria</taxon>
    </lineage>
</organism>
<dbReference type="Gene3D" id="1.25.40.10">
    <property type="entry name" value="Tetratricopeptide repeat domain"/>
    <property type="match status" value="1"/>
</dbReference>
<protein>
    <recommendedName>
        <fullName evidence="2">Pentatricopeptide repeat-containing protein-mitochondrial domain-containing protein</fullName>
    </recommendedName>
</protein>
<feature type="domain" description="Pentatricopeptide repeat-containing protein-mitochondrial" evidence="2">
    <location>
        <begin position="101"/>
        <end position="181"/>
    </location>
</feature>
<dbReference type="Proteomes" id="UP000193411">
    <property type="component" value="Unassembled WGS sequence"/>
</dbReference>
<reference evidence="3 4" key="1">
    <citation type="submission" date="2016-07" db="EMBL/GenBank/DDBJ databases">
        <title>Pervasive Adenine N6-methylation of Active Genes in Fungi.</title>
        <authorList>
            <consortium name="DOE Joint Genome Institute"/>
            <person name="Mondo S.J."/>
            <person name="Dannebaum R.O."/>
            <person name="Kuo R.C."/>
            <person name="Labutti K."/>
            <person name="Haridas S."/>
            <person name="Kuo A."/>
            <person name="Salamov A."/>
            <person name="Ahrendt S.R."/>
            <person name="Lipzen A."/>
            <person name="Sullivan W."/>
            <person name="Andreopoulos W.B."/>
            <person name="Clum A."/>
            <person name="Lindquist E."/>
            <person name="Daum C."/>
            <person name="Ramamoorthy G.K."/>
            <person name="Gryganskyi A."/>
            <person name="Culley D."/>
            <person name="Magnuson J.K."/>
            <person name="James T.Y."/>
            <person name="O'Malley M.A."/>
            <person name="Stajich J.E."/>
            <person name="Spatafora J.W."/>
            <person name="Visel A."/>
            <person name="Grigoriev I.V."/>
        </authorList>
    </citation>
    <scope>NUCLEOTIDE SEQUENCE [LARGE SCALE GENOMIC DNA]</scope>
    <source>
        <strain evidence="3 4">PL171</strain>
    </source>
</reference>
<gene>
    <name evidence="3" type="ORF">BCR44DRAFT_43508</name>
</gene>
<dbReference type="Pfam" id="PF23276">
    <property type="entry name" value="TPR_24"/>
    <property type="match status" value="1"/>
</dbReference>
<dbReference type="AlphaFoldDB" id="A0A1Y2HU09"/>
<evidence type="ECO:0000313" key="4">
    <source>
        <dbReference type="Proteomes" id="UP000193411"/>
    </source>
</evidence>
<evidence type="ECO:0000256" key="1">
    <source>
        <dbReference type="ARBA" id="ARBA00022737"/>
    </source>
</evidence>
<keyword evidence="4" id="KW-1185">Reference proteome</keyword>
<evidence type="ECO:0000313" key="3">
    <source>
        <dbReference type="EMBL" id="ORZ37183.1"/>
    </source>
</evidence>
<dbReference type="InterPro" id="IPR011990">
    <property type="entry name" value="TPR-like_helical_dom_sf"/>
</dbReference>
<keyword evidence="1" id="KW-0677">Repeat</keyword>
<dbReference type="PANTHER" id="PTHR47447:SF17">
    <property type="entry name" value="OS12G0638900 PROTEIN"/>
    <property type="match status" value="1"/>
</dbReference>
<evidence type="ECO:0000259" key="2">
    <source>
        <dbReference type="Pfam" id="PF23276"/>
    </source>
</evidence>
<comment type="caution">
    <text evidence="3">The sequence shown here is derived from an EMBL/GenBank/DDBJ whole genome shotgun (WGS) entry which is preliminary data.</text>
</comment>